<accession>A0A285PDW9</accession>
<dbReference type="HAMAP" id="MF_00921">
    <property type="entry name" value="PDRP"/>
    <property type="match status" value="1"/>
</dbReference>
<keyword evidence="1 5" id="KW-0723">Serine/threonine-protein kinase</keyword>
<dbReference type="GO" id="GO:0016776">
    <property type="term" value="F:phosphotransferase activity, phosphate group as acceptor"/>
    <property type="evidence" value="ECO:0007669"/>
    <property type="project" value="UniProtKB-UniRule"/>
</dbReference>
<protein>
    <recommendedName>
        <fullName evidence="5">Putative pyruvate, phosphate dikinase regulatory protein</fullName>
        <shortName evidence="5">PPDK regulatory protein</shortName>
        <ecNumber evidence="5">2.7.11.32</ecNumber>
        <ecNumber evidence="5">2.7.4.27</ecNumber>
    </recommendedName>
</protein>
<keyword evidence="2 5" id="KW-0808">Transferase</keyword>
<dbReference type="GO" id="GO:0043531">
    <property type="term" value="F:ADP binding"/>
    <property type="evidence" value="ECO:0007669"/>
    <property type="project" value="UniProtKB-UniRule"/>
</dbReference>
<evidence type="ECO:0000313" key="7">
    <source>
        <dbReference type="Proteomes" id="UP000219439"/>
    </source>
</evidence>
<dbReference type="NCBIfam" id="NF003742">
    <property type="entry name" value="PRK05339.1"/>
    <property type="match status" value="1"/>
</dbReference>
<dbReference type="Proteomes" id="UP000219439">
    <property type="component" value="Unassembled WGS sequence"/>
</dbReference>
<comment type="similarity">
    <text evidence="5">Belongs to the pyruvate, phosphate/water dikinase regulatory protein family. PDRP subfamily.</text>
</comment>
<keyword evidence="3 5" id="KW-0547">Nucleotide-binding</keyword>
<dbReference type="PANTHER" id="PTHR31756:SF3">
    <property type="entry name" value="PYRUVATE, PHOSPHATE DIKINASE REGULATORY PROTEIN 1, CHLOROPLASTIC"/>
    <property type="match status" value="1"/>
</dbReference>
<name>A0A285PDW9_9HYPH</name>
<dbReference type="GO" id="GO:0005524">
    <property type="term" value="F:ATP binding"/>
    <property type="evidence" value="ECO:0007669"/>
    <property type="project" value="InterPro"/>
</dbReference>
<proteinExistence type="inferred from homology"/>
<keyword evidence="4 5" id="KW-0418">Kinase</keyword>
<dbReference type="EC" id="2.7.4.27" evidence="5"/>
<evidence type="ECO:0000256" key="4">
    <source>
        <dbReference type="ARBA" id="ARBA00022777"/>
    </source>
</evidence>
<gene>
    <name evidence="6" type="ORF">SAMN06265368_2988</name>
</gene>
<dbReference type="GO" id="GO:0004674">
    <property type="term" value="F:protein serine/threonine kinase activity"/>
    <property type="evidence" value="ECO:0007669"/>
    <property type="project" value="UniProtKB-UniRule"/>
</dbReference>
<dbReference type="AlphaFoldDB" id="A0A285PDW9"/>
<reference evidence="6 7" key="1">
    <citation type="submission" date="2017-09" db="EMBL/GenBank/DDBJ databases">
        <authorList>
            <person name="Ehlers B."/>
            <person name="Leendertz F.H."/>
        </authorList>
    </citation>
    <scope>NUCLEOTIDE SEQUENCE [LARGE SCALE GENOMIC DNA]</scope>
    <source>
        <strain evidence="6 7">DSM 18289</strain>
    </source>
</reference>
<dbReference type="EC" id="2.7.11.32" evidence="5"/>
<comment type="function">
    <text evidence="5">Bifunctional serine/threonine kinase and phosphorylase involved in the regulation of the pyruvate, phosphate dikinase (PPDK) by catalyzing its phosphorylation/dephosphorylation.</text>
</comment>
<dbReference type="PANTHER" id="PTHR31756">
    <property type="entry name" value="PYRUVATE, PHOSPHATE DIKINASE REGULATORY PROTEIN 1, CHLOROPLASTIC"/>
    <property type="match status" value="1"/>
</dbReference>
<dbReference type="InterPro" id="IPR005177">
    <property type="entry name" value="Kinase-pyrophosphorylase"/>
</dbReference>
<dbReference type="OrthoDB" id="9782201at2"/>
<comment type="catalytic activity">
    <reaction evidence="5">
        <text>N(tele)-phospho-L-histidyl/O-phospho-L-threonyl-[pyruvate, phosphate dikinase] + phosphate + H(+) = N(tele)-phospho-L-histidyl/L-threonyl-[pyruvate, phosphate dikinase] + diphosphate</text>
        <dbReference type="Rhea" id="RHEA:43696"/>
        <dbReference type="Rhea" id="RHEA-COMP:10650"/>
        <dbReference type="Rhea" id="RHEA-COMP:10651"/>
        <dbReference type="ChEBI" id="CHEBI:15378"/>
        <dbReference type="ChEBI" id="CHEBI:30013"/>
        <dbReference type="ChEBI" id="CHEBI:33019"/>
        <dbReference type="ChEBI" id="CHEBI:43474"/>
        <dbReference type="ChEBI" id="CHEBI:61977"/>
        <dbReference type="ChEBI" id="CHEBI:83586"/>
        <dbReference type="EC" id="2.7.4.27"/>
    </reaction>
</comment>
<evidence type="ECO:0000256" key="3">
    <source>
        <dbReference type="ARBA" id="ARBA00022741"/>
    </source>
</evidence>
<sequence>MSGHFFHLHLVSDATGETLIAVARAAASQYSNTKPIEHVHPLIRTERQLEKILTRLEDEPGIVLYTLVNQDLSERLERYCQELHIPVCNILHPVFNIFQSYLGASQQGLAGAQHSLDSGYFKRIDAMNFTMAHDDGQSPQSVGEADIIIVGISRTSKTPTSVYLANRGLRVANIPLVPDIPLPAPIQTYTKPLVIGLIASPSRIMQIRQNRILGFDGEGRESDYLNRNRIGEEIAYTRTMCQRNQWPVLDVTRKSIEETAAEIYKYYQRHRKQTSEKAAKDQS</sequence>
<dbReference type="InterPro" id="IPR026565">
    <property type="entry name" value="PPDK_reg"/>
</dbReference>
<dbReference type="EMBL" id="OBEL01000003">
    <property type="protein sequence ID" value="SNZ19892.1"/>
    <property type="molecule type" value="Genomic_DNA"/>
</dbReference>
<comment type="catalytic activity">
    <reaction evidence="5">
        <text>N(tele)-phospho-L-histidyl/L-threonyl-[pyruvate, phosphate dikinase] + ADP = N(tele)-phospho-L-histidyl/O-phospho-L-threonyl-[pyruvate, phosphate dikinase] + AMP + H(+)</text>
        <dbReference type="Rhea" id="RHEA:43692"/>
        <dbReference type="Rhea" id="RHEA-COMP:10650"/>
        <dbReference type="Rhea" id="RHEA-COMP:10651"/>
        <dbReference type="ChEBI" id="CHEBI:15378"/>
        <dbReference type="ChEBI" id="CHEBI:30013"/>
        <dbReference type="ChEBI" id="CHEBI:61977"/>
        <dbReference type="ChEBI" id="CHEBI:83586"/>
        <dbReference type="ChEBI" id="CHEBI:456215"/>
        <dbReference type="ChEBI" id="CHEBI:456216"/>
        <dbReference type="EC" id="2.7.11.32"/>
    </reaction>
</comment>
<evidence type="ECO:0000313" key="6">
    <source>
        <dbReference type="EMBL" id="SNZ19892.1"/>
    </source>
</evidence>
<evidence type="ECO:0000256" key="1">
    <source>
        <dbReference type="ARBA" id="ARBA00022527"/>
    </source>
</evidence>
<keyword evidence="7" id="KW-1185">Reference proteome</keyword>
<dbReference type="RefSeq" id="WP_097154255.1">
    <property type="nucleotide sequence ID" value="NZ_OBEL01000003.1"/>
</dbReference>
<dbReference type="Pfam" id="PF03618">
    <property type="entry name" value="Kinase-PPPase"/>
    <property type="match status" value="1"/>
</dbReference>
<feature type="binding site" evidence="5">
    <location>
        <begin position="151"/>
        <end position="158"/>
    </location>
    <ligand>
        <name>ADP</name>
        <dbReference type="ChEBI" id="CHEBI:456216"/>
    </ligand>
</feature>
<organism evidence="6 7">
    <name type="scientific">Cohaesibacter gelatinilyticus</name>
    <dbReference type="NCBI Taxonomy" id="372072"/>
    <lineage>
        <taxon>Bacteria</taxon>
        <taxon>Pseudomonadati</taxon>
        <taxon>Pseudomonadota</taxon>
        <taxon>Alphaproteobacteria</taxon>
        <taxon>Hyphomicrobiales</taxon>
        <taxon>Cohaesibacteraceae</taxon>
    </lineage>
</organism>
<evidence type="ECO:0000256" key="5">
    <source>
        <dbReference type="HAMAP-Rule" id="MF_00921"/>
    </source>
</evidence>
<evidence type="ECO:0000256" key="2">
    <source>
        <dbReference type="ARBA" id="ARBA00022679"/>
    </source>
</evidence>